<proteinExistence type="predicted"/>
<dbReference type="RefSeq" id="WP_347938029.1">
    <property type="nucleotide sequence ID" value="NZ_CP158161.1"/>
</dbReference>
<protein>
    <submittedName>
        <fullName evidence="1">Uncharacterized protein</fullName>
    </submittedName>
</protein>
<sequence length="287" mass="32849">MFKTKEETMSEKSKKIKAEDLVPMYLLHGRSDRDEKQKIDDADYKKANKYIWPYEEQWLESVPQADNVVVQDFKEGDMLYGTSGAITAVQSKLEHSTTNSRELTRRNEFNALLAGGKFNDEFKGNKIYEAYYKKVSGLKNLFGRNTFYGSMKGGNLEARKGLMSSKEIKNVGGGYNAADNSVREAFKRASKQGIYEVVRSGKGRIFYMLDGINIADVVGDRTTREGGSIVSSEIRYLYRRHLDGDPLTNIFWTLQGKYVVPPWEGHKSKLWDDYTNHLEKKWGLAEK</sequence>
<evidence type="ECO:0000313" key="1">
    <source>
        <dbReference type="EMBL" id="MEO9387027.1"/>
    </source>
</evidence>
<evidence type="ECO:0000313" key="2">
    <source>
        <dbReference type="Proteomes" id="UP001462502"/>
    </source>
</evidence>
<reference evidence="1 2" key="1">
    <citation type="submission" date="2024-05" db="EMBL/GenBank/DDBJ databases">
        <authorList>
            <person name="De Oliveira J.P."/>
            <person name="Noriler S.A."/>
            <person name="De Oliveira A.G."/>
            <person name="Sipoli D.S."/>
        </authorList>
    </citation>
    <scope>NUCLEOTIDE SEQUENCE [LARGE SCALE GENOMIC DNA]</scope>
    <source>
        <strain evidence="1 2">LABIM192</strain>
    </source>
</reference>
<dbReference type="Proteomes" id="UP001462502">
    <property type="component" value="Unassembled WGS sequence"/>
</dbReference>
<accession>A0ABV0J204</accession>
<name>A0ABV0J204_9NEIS</name>
<keyword evidence="2" id="KW-1185">Reference proteome</keyword>
<dbReference type="EMBL" id="JBDXMI010000003">
    <property type="protein sequence ID" value="MEO9387027.1"/>
    <property type="molecule type" value="Genomic_DNA"/>
</dbReference>
<organism evidence="1 2">
    <name type="scientific">Chromobacterium phragmitis</name>
    <dbReference type="NCBI Taxonomy" id="2202141"/>
    <lineage>
        <taxon>Bacteria</taxon>
        <taxon>Pseudomonadati</taxon>
        <taxon>Pseudomonadota</taxon>
        <taxon>Betaproteobacteria</taxon>
        <taxon>Neisseriales</taxon>
        <taxon>Chromobacteriaceae</taxon>
        <taxon>Chromobacterium</taxon>
    </lineage>
</organism>
<gene>
    <name evidence="1" type="ORF">ABI908_23320</name>
</gene>
<comment type="caution">
    <text evidence="1">The sequence shown here is derived from an EMBL/GenBank/DDBJ whole genome shotgun (WGS) entry which is preliminary data.</text>
</comment>